<evidence type="ECO:0000313" key="1">
    <source>
        <dbReference type="EMBL" id="KAH7835606.1"/>
    </source>
</evidence>
<reference evidence="1 2" key="1">
    <citation type="journal article" date="2021" name="Hortic Res">
        <title>High-quality reference genome and annotation aids understanding of berry development for evergreen blueberry (Vaccinium darrowii).</title>
        <authorList>
            <person name="Yu J."/>
            <person name="Hulse-Kemp A.M."/>
            <person name="Babiker E."/>
            <person name="Staton M."/>
        </authorList>
    </citation>
    <scope>NUCLEOTIDE SEQUENCE [LARGE SCALE GENOMIC DNA]</scope>
    <source>
        <strain evidence="2">cv. NJ 8807/NJ 8810</strain>
        <tissue evidence="1">Young leaf</tissue>
    </source>
</reference>
<accession>A0ACB7X4A5</accession>
<sequence>MPSLYSTVHYYLVDHPTITHFHWTQNQTPFSSLLFLTVTLLAYLSLTSLLHFSRLPPLPSSLLRPISAAHNLLLLLLSLTMALACSLSSLSQSPTPKWILCFPIQTPPSGPTFFWAYVFYLSKLLEFIDTLLIILSGSAVKRLSFLHVYHHAVVVVMCYVWLYTSQSLLPVALVTNSAVHTLMYAYYFLCAVGRRPPWKRAVTDCQIVQFVFSFAVSGLMLYYHFTGEGCSGIWGWCFNAVFNASLLALFADFHAKNYARRKKNKDGDSKLD</sequence>
<comment type="caution">
    <text evidence="1">The sequence shown here is derived from an EMBL/GenBank/DDBJ whole genome shotgun (WGS) entry which is preliminary data.</text>
</comment>
<dbReference type="Proteomes" id="UP000828048">
    <property type="component" value="Chromosome 2"/>
</dbReference>
<dbReference type="EMBL" id="CM037152">
    <property type="protein sequence ID" value="KAH7835606.1"/>
    <property type="molecule type" value="Genomic_DNA"/>
</dbReference>
<proteinExistence type="predicted"/>
<protein>
    <submittedName>
        <fullName evidence="1">Uncharacterized protein</fullName>
    </submittedName>
</protein>
<evidence type="ECO:0000313" key="2">
    <source>
        <dbReference type="Proteomes" id="UP000828048"/>
    </source>
</evidence>
<gene>
    <name evidence="1" type="ORF">Vadar_027877</name>
</gene>
<organism evidence="1 2">
    <name type="scientific">Vaccinium darrowii</name>
    <dbReference type="NCBI Taxonomy" id="229202"/>
    <lineage>
        <taxon>Eukaryota</taxon>
        <taxon>Viridiplantae</taxon>
        <taxon>Streptophyta</taxon>
        <taxon>Embryophyta</taxon>
        <taxon>Tracheophyta</taxon>
        <taxon>Spermatophyta</taxon>
        <taxon>Magnoliopsida</taxon>
        <taxon>eudicotyledons</taxon>
        <taxon>Gunneridae</taxon>
        <taxon>Pentapetalae</taxon>
        <taxon>asterids</taxon>
        <taxon>Ericales</taxon>
        <taxon>Ericaceae</taxon>
        <taxon>Vaccinioideae</taxon>
        <taxon>Vaccinieae</taxon>
        <taxon>Vaccinium</taxon>
    </lineage>
</organism>
<keyword evidence="2" id="KW-1185">Reference proteome</keyword>
<name>A0ACB7X4A5_9ERIC</name>